<name>A0A2T0GZY9_ACTMO</name>
<dbReference type="Proteomes" id="UP000239352">
    <property type="component" value="Unassembled WGS sequence"/>
</dbReference>
<dbReference type="SUPFAM" id="SSF55486">
    <property type="entry name" value="Metalloproteases ('zincins'), catalytic domain"/>
    <property type="match status" value="1"/>
</dbReference>
<protein>
    <recommendedName>
        <fullName evidence="4">Metalloprotease-like protein</fullName>
    </recommendedName>
</protein>
<dbReference type="EMBL" id="PVSR01000003">
    <property type="protein sequence ID" value="PRW64593.1"/>
    <property type="molecule type" value="Genomic_DNA"/>
</dbReference>
<reference evidence="2 3" key="1">
    <citation type="submission" date="2018-03" db="EMBL/GenBank/DDBJ databases">
        <title>Actinopolyspora mortivallis from Sahara, screening for active biomolecules.</title>
        <authorList>
            <person name="Selama O."/>
            <person name="Wellington E.M.H."/>
            <person name="Hacene H."/>
        </authorList>
    </citation>
    <scope>NUCLEOTIDE SEQUENCE [LARGE SCALE GENOMIC DNA]</scope>
    <source>
        <strain evidence="2 3">M5A</strain>
    </source>
</reference>
<evidence type="ECO:0000256" key="1">
    <source>
        <dbReference type="SAM" id="MobiDB-lite"/>
    </source>
</evidence>
<keyword evidence="3" id="KW-1185">Reference proteome</keyword>
<evidence type="ECO:0008006" key="4">
    <source>
        <dbReference type="Google" id="ProtNLM"/>
    </source>
</evidence>
<evidence type="ECO:0000313" key="2">
    <source>
        <dbReference type="EMBL" id="PRW64593.1"/>
    </source>
</evidence>
<gene>
    <name evidence="2" type="ORF">CEP50_04370</name>
</gene>
<dbReference type="AlphaFoldDB" id="A0A2T0GZY9"/>
<feature type="region of interest" description="Disordered" evidence="1">
    <location>
        <begin position="205"/>
        <end position="236"/>
    </location>
</feature>
<dbReference type="STRING" id="1050202.GCA_000384035_02625"/>
<accession>A0A2T0GZY9</accession>
<comment type="caution">
    <text evidence="2">The sequence shown here is derived from an EMBL/GenBank/DDBJ whole genome shotgun (WGS) entry which is preliminary data.</text>
</comment>
<sequence>MLGLLLVGSSGCAAVGGTPVPADTVVRETVDPSFVFGTDSSSVDQLAATAVTDVRHYWERTMPRVFGREWTDLDGGFFSVDTADPANSSPPCADEVTELSGNAYYCAAVDAVVWDRAALLPVLRAHYGQSAVVLVLAHELGHAVEQRLDGSLPTRPDPVFVETTADCFAGSYFRWVVDGGSARLAMDGEDVEDALRALRAFADLPEQHGSDPHGNARDRTGAFRRGYTAGPGECVS</sequence>
<organism evidence="2 3">
    <name type="scientific">Actinopolyspora mortivallis</name>
    <dbReference type="NCBI Taxonomy" id="33906"/>
    <lineage>
        <taxon>Bacteria</taxon>
        <taxon>Bacillati</taxon>
        <taxon>Actinomycetota</taxon>
        <taxon>Actinomycetes</taxon>
        <taxon>Actinopolysporales</taxon>
        <taxon>Actinopolysporaceae</taxon>
        <taxon>Actinopolyspora</taxon>
    </lineage>
</organism>
<dbReference type="InParanoid" id="A0A2T0GZY9"/>
<proteinExistence type="predicted"/>
<evidence type="ECO:0000313" key="3">
    <source>
        <dbReference type="Proteomes" id="UP000239352"/>
    </source>
</evidence>
<feature type="compositionally biased region" description="Basic and acidic residues" evidence="1">
    <location>
        <begin position="205"/>
        <end position="221"/>
    </location>
</feature>